<proteinExistence type="predicted"/>
<dbReference type="RefSeq" id="WP_231878162.1">
    <property type="nucleotide sequence ID" value="NZ_LHZR01000114.1"/>
</dbReference>
<protein>
    <submittedName>
        <fullName evidence="2">Uncharacterized protein</fullName>
    </submittedName>
</protein>
<dbReference type="PATRIC" id="fig|318683.6.peg.331"/>
<accession>A0A149TES2</accession>
<organism evidence="2 3">
    <name type="scientific">Gluconobacter albidus</name>
    <dbReference type="NCBI Taxonomy" id="318683"/>
    <lineage>
        <taxon>Bacteria</taxon>
        <taxon>Pseudomonadati</taxon>
        <taxon>Pseudomonadota</taxon>
        <taxon>Alphaproteobacteria</taxon>
        <taxon>Acetobacterales</taxon>
        <taxon>Acetobacteraceae</taxon>
        <taxon>Gluconobacter</taxon>
    </lineage>
</organism>
<evidence type="ECO:0000256" key="1">
    <source>
        <dbReference type="SAM" id="SignalP"/>
    </source>
</evidence>
<keyword evidence="1" id="KW-0732">Signal</keyword>
<evidence type="ECO:0000313" key="2">
    <source>
        <dbReference type="EMBL" id="KXV46014.1"/>
    </source>
</evidence>
<dbReference type="AlphaFoldDB" id="A0A149TES2"/>
<name>A0A149TES2_9PROT</name>
<dbReference type="STRING" id="318683.A0U94_02995"/>
<reference evidence="2 3" key="1">
    <citation type="submission" date="2015-06" db="EMBL/GenBank/DDBJ databases">
        <title>Improved classification and identification of acetic acid bacteria using matrix-assisted laser desorption/ionization time-of-flight mass spectrometry; Gluconobacter nephelii and Gluconobacter uchimurae are later heterotypic synonyms of Gluconobacter japonicus and Gluconobacter oxydans, respectively.</title>
        <authorList>
            <person name="Li L."/>
            <person name="Cleenwerck I."/>
            <person name="De Vuyst L."/>
            <person name="Vandamme P."/>
        </authorList>
    </citation>
    <scope>NUCLEOTIDE SEQUENCE [LARGE SCALE GENOMIC DNA]</scope>
    <source>
        <strain evidence="2 3">LMG 1768</strain>
    </source>
</reference>
<feature type="signal peptide" evidence="1">
    <location>
        <begin position="1"/>
        <end position="23"/>
    </location>
</feature>
<dbReference type="EMBL" id="LHZR01000114">
    <property type="protein sequence ID" value="KXV46014.1"/>
    <property type="molecule type" value="Genomic_DNA"/>
</dbReference>
<comment type="caution">
    <text evidence="2">The sequence shown here is derived from an EMBL/GenBank/DDBJ whole genome shotgun (WGS) entry which is preliminary data.</text>
</comment>
<evidence type="ECO:0000313" key="3">
    <source>
        <dbReference type="Proteomes" id="UP000075636"/>
    </source>
</evidence>
<dbReference type="Proteomes" id="UP000075636">
    <property type="component" value="Unassembled WGS sequence"/>
</dbReference>
<sequence>MRALTAAGLCLMLPALLSAPALSRGINTFVPPVHVPVDLPQNYAVTSAQTSEGSGHYVDAPQARAMAPPPLRLTRAGKAWQFLRSVLPGGKGDISNSGSLHDPVSGSAIGKFGEAYATSGPMGSGIAPHGNTVD</sequence>
<feature type="chain" id="PRO_5007555569" evidence="1">
    <location>
        <begin position="24"/>
        <end position="134"/>
    </location>
</feature>
<gene>
    <name evidence="2" type="ORF">AD945_17175</name>
</gene>